<dbReference type="AlphaFoldDB" id="A0A6J4KGZ5"/>
<gene>
    <name evidence="1" type="ORF">AVDCRST_MAG92-5491</name>
</gene>
<name>A0A6J4KGZ5_9CYAN</name>
<evidence type="ECO:0000313" key="1">
    <source>
        <dbReference type="EMBL" id="CAA9305800.1"/>
    </source>
</evidence>
<protein>
    <submittedName>
        <fullName evidence="1">Uncharacterized protein</fullName>
    </submittedName>
</protein>
<accession>A0A6J4KGZ5</accession>
<organism evidence="1">
    <name type="scientific">uncultured Coleofasciculus sp</name>
    <dbReference type="NCBI Taxonomy" id="1267456"/>
    <lineage>
        <taxon>Bacteria</taxon>
        <taxon>Bacillati</taxon>
        <taxon>Cyanobacteriota</taxon>
        <taxon>Cyanophyceae</taxon>
        <taxon>Coleofasciculales</taxon>
        <taxon>Coleofasciculaceae</taxon>
        <taxon>Coleofasciculus</taxon>
        <taxon>environmental samples</taxon>
    </lineage>
</organism>
<proteinExistence type="predicted"/>
<dbReference type="EMBL" id="CADCTM010000923">
    <property type="protein sequence ID" value="CAA9305800.1"/>
    <property type="molecule type" value="Genomic_DNA"/>
</dbReference>
<sequence>MTSNTTTDIQMQSWVQAFADKSENSFADAFAHNVTLEASVLVRPIEGRDCVKSVMATASQVYEALTFNRPGSPIWSDNFSSRLRYRLNAA</sequence>
<dbReference type="Gene3D" id="3.10.450.50">
    <property type="match status" value="1"/>
</dbReference>
<reference evidence="1" key="1">
    <citation type="submission" date="2020-02" db="EMBL/GenBank/DDBJ databases">
        <authorList>
            <person name="Meier V. D."/>
        </authorList>
    </citation>
    <scope>NUCLEOTIDE SEQUENCE</scope>
    <source>
        <strain evidence="1">AVDCRST_MAG92</strain>
    </source>
</reference>